<dbReference type="EMBL" id="ML004433">
    <property type="protein sequence ID" value="RKP32143.1"/>
    <property type="molecule type" value="Genomic_DNA"/>
</dbReference>
<keyword evidence="10" id="KW-1185">Reference proteome</keyword>
<dbReference type="InterPro" id="IPR018247">
    <property type="entry name" value="EF_Hand_1_Ca_BS"/>
</dbReference>
<evidence type="ECO:0000256" key="7">
    <source>
        <dbReference type="ARBA" id="ARBA00071944"/>
    </source>
</evidence>
<reference evidence="10" key="1">
    <citation type="journal article" date="2018" name="Nat. Microbiol.">
        <title>Leveraging single-cell genomics to expand the fungal tree of life.</title>
        <authorList>
            <person name="Ahrendt S.R."/>
            <person name="Quandt C.A."/>
            <person name="Ciobanu D."/>
            <person name="Clum A."/>
            <person name="Salamov A."/>
            <person name="Andreopoulos B."/>
            <person name="Cheng J.F."/>
            <person name="Woyke T."/>
            <person name="Pelin A."/>
            <person name="Henrissat B."/>
            <person name="Reynolds N.K."/>
            <person name="Benny G.L."/>
            <person name="Smith M.E."/>
            <person name="James T.Y."/>
            <person name="Grigoriev I.V."/>
        </authorList>
    </citation>
    <scope>NUCLEOTIDE SEQUENCE [LARGE SCALE GENOMIC DNA]</scope>
    <source>
        <strain evidence="10">Baker2002</strain>
    </source>
</reference>
<evidence type="ECO:0000313" key="9">
    <source>
        <dbReference type="EMBL" id="RKP32143.1"/>
    </source>
</evidence>
<keyword evidence="2" id="KW-0519">Myristate</keyword>
<feature type="domain" description="EF-hand" evidence="8">
    <location>
        <begin position="96"/>
        <end position="131"/>
    </location>
</feature>
<keyword evidence="3" id="KW-0479">Metal-binding</keyword>
<dbReference type="PRINTS" id="PR00450">
    <property type="entry name" value="RECOVERIN"/>
</dbReference>
<dbReference type="AlphaFoldDB" id="A0A4P9ZGS6"/>
<dbReference type="PROSITE" id="PS00018">
    <property type="entry name" value="EF_HAND_1"/>
    <property type="match status" value="2"/>
</dbReference>
<evidence type="ECO:0000256" key="4">
    <source>
        <dbReference type="ARBA" id="ARBA00022737"/>
    </source>
</evidence>
<dbReference type="PANTHER" id="PTHR23055:SF178">
    <property type="entry name" value="NEUROCALCIN HOMOLOG"/>
    <property type="match status" value="1"/>
</dbReference>
<dbReference type="SUPFAM" id="SSF47473">
    <property type="entry name" value="EF-hand"/>
    <property type="match status" value="1"/>
</dbReference>
<dbReference type="GO" id="GO:0005509">
    <property type="term" value="F:calcium ion binding"/>
    <property type="evidence" value="ECO:0007669"/>
    <property type="project" value="InterPro"/>
</dbReference>
<name>A0A4P9ZGS6_9ASCO</name>
<evidence type="ECO:0000256" key="2">
    <source>
        <dbReference type="ARBA" id="ARBA00022707"/>
    </source>
</evidence>
<dbReference type="Pfam" id="PF13499">
    <property type="entry name" value="EF-hand_7"/>
    <property type="match status" value="1"/>
</dbReference>
<dbReference type="OrthoDB" id="191686at2759"/>
<evidence type="ECO:0000313" key="10">
    <source>
        <dbReference type="Proteomes" id="UP000268321"/>
    </source>
</evidence>
<dbReference type="GO" id="GO:0008047">
    <property type="term" value="F:enzyme activator activity"/>
    <property type="evidence" value="ECO:0007669"/>
    <property type="project" value="UniProtKB-ARBA"/>
</dbReference>
<protein>
    <recommendedName>
        <fullName evidence="7">Calcium-binding protein NCS-1</fullName>
    </recommendedName>
</protein>
<dbReference type="FunFam" id="1.10.238.10:FF:000009">
    <property type="entry name" value="Visinin-like protein 1"/>
    <property type="match status" value="1"/>
</dbReference>
<organism evidence="9 10">
    <name type="scientific">Metschnikowia bicuspidata</name>
    <dbReference type="NCBI Taxonomy" id="27322"/>
    <lineage>
        <taxon>Eukaryota</taxon>
        <taxon>Fungi</taxon>
        <taxon>Dikarya</taxon>
        <taxon>Ascomycota</taxon>
        <taxon>Saccharomycotina</taxon>
        <taxon>Pichiomycetes</taxon>
        <taxon>Metschnikowiaceae</taxon>
        <taxon>Metschnikowia</taxon>
    </lineage>
</organism>
<keyword evidence="6" id="KW-0449">Lipoprotein</keyword>
<dbReference type="InterPro" id="IPR011992">
    <property type="entry name" value="EF-hand-dom_pair"/>
</dbReference>
<dbReference type="CDD" id="cd00051">
    <property type="entry name" value="EFh"/>
    <property type="match status" value="1"/>
</dbReference>
<feature type="domain" description="EF-hand" evidence="8">
    <location>
        <begin position="60"/>
        <end position="95"/>
    </location>
</feature>
<dbReference type="InterPro" id="IPR002048">
    <property type="entry name" value="EF_hand_dom"/>
</dbReference>
<evidence type="ECO:0000256" key="5">
    <source>
        <dbReference type="ARBA" id="ARBA00022837"/>
    </source>
</evidence>
<evidence type="ECO:0000256" key="3">
    <source>
        <dbReference type="ARBA" id="ARBA00022723"/>
    </source>
</evidence>
<dbReference type="GO" id="GO:0016020">
    <property type="term" value="C:membrane"/>
    <property type="evidence" value="ECO:0007669"/>
    <property type="project" value="TreeGrafter"/>
</dbReference>
<evidence type="ECO:0000256" key="6">
    <source>
        <dbReference type="ARBA" id="ARBA00023288"/>
    </source>
</evidence>
<proteinExistence type="inferred from homology"/>
<keyword evidence="4" id="KW-0677">Repeat</keyword>
<dbReference type="Gene3D" id="1.10.238.10">
    <property type="entry name" value="EF-hand"/>
    <property type="match status" value="1"/>
</dbReference>
<dbReference type="GO" id="GO:0005829">
    <property type="term" value="C:cytosol"/>
    <property type="evidence" value="ECO:0007669"/>
    <property type="project" value="TreeGrafter"/>
</dbReference>
<keyword evidence="5" id="KW-0106">Calcium</keyword>
<dbReference type="PROSITE" id="PS50222">
    <property type="entry name" value="EF_HAND_2"/>
    <property type="match status" value="2"/>
</dbReference>
<evidence type="ECO:0000259" key="8">
    <source>
        <dbReference type="PROSITE" id="PS50222"/>
    </source>
</evidence>
<dbReference type="SMART" id="SM00054">
    <property type="entry name" value="EFh"/>
    <property type="match status" value="3"/>
</dbReference>
<accession>A0A4P9ZGS6</accession>
<gene>
    <name evidence="9" type="ORF">METBISCDRAFT_21665</name>
</gene>
<dbReference type="InterPro" id="IPR028846">
    <property type="entry name" value="Recoverin"/>
</dbReference>
<dbReference type="PANTHER" id="PTHR23055">
    <property type="entry name" value="CALCIUM BINDING PROTEINS"/>
    <property type="match status" value="1"/>
</dbReference>
<comment type="similarity">
    <text evidence="1">Belongs to the recoverin family.</text>
</comment>
<sequence length="191" mass="22084">MGKTVSKLSKDEIKQLRDRTLFDKRELQQWYKGFLRDCPSGHLSEEEFAKVFKQFFPFGDPSDYCQYIFRVFDPDNSKYVDFKEFIVALSLTARGDILQKLDFTFKLYDLDGDGKVQYSDLLAVILSIFKMVGPLVEMPKDEATPEMRAMKLFAAADKDPETDFLDFSDFKRIVKSDPSLTNSLNSYEGLV</sequence>
<evidence type="ECO:0000256" key="1">
    <source>
        <dbReference type="ARBA" id="ARBA00006049"/>
    </source>
</evidence>
<dbReference type="Proteomes" id="UP000268321">
    <property type="component" value="Unassembled WGS sequence"/>
</dbReference>